<dbReference type="GO" id="GO:0030976">
    <property type="term" value="F:thiamine pyrophosphate binding"/>
    <property type="evidence" value="ECO:0007669"/>
    <property type="project" value="InterPro"/>
</dbReference>
<dbReference type="OrthoDB" id="4959782at2"/>
<dbReference type="SUPFAM" id="SSF52518">
    <property type="entry name" value="Thiamin diphosphate-binding fold (THDP-binding)"/>
    <property type="match status" value="2"/>
</dbReference>
<dbReference type="Pfam" id="PF02775">
    <property type="entry name" value="TPP_enzyme_C"/>
    <property type="match status" value="1"/>
</dbReference>
<evidence type="ECO:0000256" key="1">
    <source>
        <dbReference type="ARBA" id="ARBA00007812"/>
    </source>
</evidence>
<dbReference type="RefSeq" id="WP_147134860.1">
    <property type="nucleotide sequence ID" value="NZ_BAABIJ010000001.1"/>
</dbReference>
<dbReference type="InterPro" id="IPR011766">
    <property type="entry name" value="TPP_enzyme_TPP-bd"/>
</dbReference>
<keyword evidence="2 3" id="KW-0786">Thiamine pyrophosphate</keyword>
<organism evidence="7 8">
    <name type="scientific">Stackebrandtia albiflava</name>
    <dbReference type="NCBI Taxonomy" id="406432"/>
    <lineage>
        <taxon>Bacteria</taxon>
        <taxon>Bacillati</taxon>
        <taxon>Actinomycetota</taxon>
        <taxon>Actinomycetes</taxon>
        <taxon>Glycomycetales</taxon>
        <taxon>Glycomycetaceae</taxon>
        <taxon>Stackebrandtia</taxon>
    </lineage>
</organism>
<comment type="caution">
    <text evidence="7">The sequence shown here is derived from an EMBL/GenBank/DDBJ whole genome shotgun (WGS) entry which is preliminary data.</text>
</comment>
<dbReference type="PANTHER" id="PTHR42981">
    <property type="entry name" value="PYRUVATE DEHYDROGENASE [UBIQUINONE]"/>
    <property type="match status" value="1"/>
</dbReference>
<dbReference type="Pfam" id="PF00205">
    <property type="entry name" value="TPP_enzyme_M"/>
    <property type="match status" value="1"/>
</dbReference>
<dbReference type="AlphaFoldDB" id="A0A562VCW9"/>
<dbReference type="CDD" id="cd07039">
    <property type="entry name" value="TPP_PYR_POX"/>
    <property type="match status" value="1"/>
</dbReference>
<feature type="domain" description="Thiamine pyrophosphate enzyme N-terminal TPP-binding" evidence="6">
    <location>
        <begin position="5"/>
        <end position="118"/>
    </location>
</feature>
<dbReference type="InterPro" id="IPR029035">
    <property type="entry name" value="DHS-like_NAD/FAD-binding_dom"/>
</dbReference>
<evidence type="ECO:0000259" key="4">
    <source>
        <dbReference type="Pfam" id="PF00205"/>
    </source>
</evidence>
<dbReference type="InterPro" id="IPR012001">
    <property type="entry name" value="Thiamin_PyroP_enz_TPP-bd_dom"/>
</dbReference>
<evidence type="ECO:0000259" key="6">
    <source>
        <dbReference type="Pfam" id="PF02776"/>
    </source>
</evidence>
<dbReference type="Gene3D" id="3.40.50.970">
    <property type="match status" value="2"/>
</dbReference>
<dbReference type="FunFam" id="3.40.50.970:FF:000007">
    <property type="entry name" value="Acetolactate synthase"/>
    <property type="match status" value="1"/>
</dbReference>
<keyword evidence="7" id="KW-0670">Pyruvate</keyword>
<evidence type="ECO:0000259" key="5">
    <source>
        <dbReference type="Pfam" id="PF02775"/>
    </source>
</evidence>
<comment type="similarity">
    <text evidence="1 3">Belongs to the TPP enzyme family.</text>
</comment>
<dbReference type="InterPro" id="IPR029061">
    <property type="entry name" value="THDP-binding"/>
</dbReference>
<dbReference type="InterPro" id="IPR047210">
    <property type="entry name" value="TPP_PYR_POXB-like"/>
</dbReference>
<dbReference type="InterPro" id="IPR047212">
    <property type="entry name" value="TPP_POXB-like"/>
</dbReference>
<keyword evidence="8" id="KW-1185">Reference proteome</keyword>
<dbReference type="CDD" id="cd02014">
    <property type="entry name" value="TPP_POX"/>
    <property type="match status" value="1"/>
</dbReference>
<gene>
    <name evidence="7" type="ORF">LX16_1426</name>
</gene>
<dbReference type="Gene3D" id="3.40.50.1220">
    <property type="entry name" value="TPP-binding domain"/>
    <property type="match status" value="1"/>
</dbReference>
<protein>
    <submittedName>
        <fullName evidence="7">Pyruvate dehydrogenase (Quinone)</fullName>
    </submittedName>
</protein>
<dbReference type="GO" id="GO:0000287">
    <property type="term" value="F:magnesium ion binding"/>
    <property type="evidence" value="ECO:0007669"/>
    <property type="project" value="InterPro"/>
</dbReference>
<dbReference type="InterPro" id="IPR047211">
    <property type="entry name" value="POXB-like"/>
</dbReference>
<dbReference type="Proteomes" id="UP000321617">
    <property type="component" value="Unassembled WGS sequence"/>
</dbReference>
<dbReference type="InterPro" id="IPR012000">
    <property type="entry name" value="Thiamin_PyroP_enz_cen_dom"/>
</dbReference>
<dbReference type="PANTHER" id="PTHR42981:SF2">
    <property type="entry name" value="PYRUVATE DEHYDROGENASE [UBIQUINONE]"/>
    <property type="match status" value="1"/>
</dbReference>
<reference evidence="7 8" key="1">
    <citation type="journal article" date="2013" name="Stand. Genomic Sci.">
        <title>Genomic Encyclopedia of Type Strains, Phase I: The one thousand microbial genomes (KMG-I) project.</title>
        <authorList>
            <person name="Kyrpides N.C."/>
            <person name="Woyke T."/>
            <person name="Eisen J.A."/>
            <person name="Garrity G."/>
            <person name="Lilburn T.G."/>
            <person name="Beck B.J."/>
            <person name="Whitman W.B."/>
            <person name="Hugenholtz P."/>
            <person name="Klenk H.P."/>
        </authorList>
    </citation>
    <scope>NUCLEOTIDE SEQUENCE [LARGE SCALE GENOMIC DNA]</scope>
    <source>
        <strain evidence="7 8">DSM 45044</strain>
    </source>
</reference>
<evidence type="ECO:0000256" key="2">
    <source>
        <dbReference type="ARBA" id="ARBA00023052"/>
    </source>
</evidence>
<dbReference type="SUPFAM" id="SSF52467">
    <property type="entry name" value="DHS-like NAD/FAD-binding domain"/>
    <property type="match status" value="1"/>
</dbReference>
<sequence>MARKTVSETIVTGLLHNGVSQVFGVVGDALNSVTDAIRRTEGIEWIGTRHEEAAAFAASAQAQLTGNLAACAGTVGPGAVHLLNGLYDAAKSHAPVLALTGQVPLAEMGSDYFQEVDNDQVFRDVAVYNRTITSPAQVPHVVDSAIAAAVSQRGVAVLSLPGDVGPQEIDGDQTVRVFKDQAALRPAEDAVHRAAEAINRAERVTVLAGIGAAPARDETLLVAERLAAPMVVTLKGKEAFDWDNPFQVGQSGLIGNPAAAAAMRDCDLLLMLGTDFPYRDWYPESTTVVQIDRRAGHIGRRVPVSVAVVGDTLSSLQALLPKLRAKTDRAHFDKAQRRYDRWRGRQAALADPDHDTGAIGKARSIVDNPGERIRPEAVAAYVNDIADDDAVFTADTGMSTVWLSRFVHLRKGQRLIGSFNLGSMANAMPQAIGVQSRFRDRQVIAFCGDGGLTMLLGDLLTLVRYRLPVKLVVFDNHRLGMVKLEQEEAGLPEFGTVLDNPDLAAVGRACGLAGVRITEPGELGRRLAEALSMPGPVLVDVLTNPQEVSVPPSPTPGQAWGFAIAKLKETLRSRDDED</sequence>
<feature type="domain" description="Thiamine pyrophosphate enzyme central" evidence="4">
    <location>
        <begin position="191"/>
        <end position="319"/>
    </location>
</feature>
<accession>A0A562VCW9</accession>
<proteinExistence type="inferred from homology"/>
<evidence type="ECO:0000313" key="7">
    <source>
        <dbReference type="EMBL" id="TWJ15712.1"/>
    </source>
</evidence>
<dbReference type="Pfam" id="PF02776">
    <property type="entry name" value="TPP_enzyme_N"/>
    <property type="match status" value="1"/>
</dbReference>
<dbReference type="EMBL" id="VLLL01000005">
    <property type="protein sequence ID" value="TWJ15712.1"/>
    <property type="molecule type" value="Genomic_DNA"/>
</dbReference>
<evidence type="ECO:0000313" key="8">
    <source>
        <dbReference type="Proteomes" id="UP000321617"/>
    </source>
</evidence>
<evidence type="ECO:0000256" key="3">
    <source>
        <dbReference type="RuleBase" id="RU362132"/>
    </source>
</evidence>
<dbReference type="GO" id="GO:0003824">
    <property type="term" value="F:catalytic activity"/>
    <property type="evidence" value="ECO:0007669"/>
    <property type="project" value="InterPro"/>
</dbReference>
<name>A0A562VCW9_9ACTN</name>
<feature type="domain" description="Thiamine pyrophosphate enzyme TPP-binding" evidence="5">
    <location>
        <begin position="395"/>
        <end position="541"/>
    </location>
</feature>